<proteinExistence type="predicted"/>
<keyword evidence="2" id="KW-1185">Reference proteome</keyword>
<sequence length="37" mass="4209">MEHRTLLPRRLAPQNAVALLVFHRYSRALGGHQKSPS</sequence>
<organism evidence="1 2">
    <name type="scientific">Rothia aeria</name>
    <dbReference type="NCBI Taxonomy" id="172042"/>
    <lineage>
        <taxon>Bacteria</taxon>
        <taxon>Bacillati</taxon>
        <taxon>Actinomycetota</taxon>
        <taxon>Actinomycetes</taxon>
        <taxon>Micrococcales</taxon>
        <taxon>Micrococcaceae</taxon>
        <taxon>Rothia</taxon>
    </lineage>
</organism>
<gene>
    <name evidence="1" type="ORF">RA11412_0037</name>
</gene>
<dbReference type="AlphaFoldDB" id="A0A2Z5QVE2"/>
<accession>A0A2Z5QVE2</accession>
<evidence type="ECO:0000313" key="1">
    <source>
        <dbReference type="EMBL" id="BAV86336.1"/>
    </source>
</evidence>
<protein>
    <submittedName>
        <fullName evidence="1">Uncharacterized protein</fullName>
    </submittedName>
</protein>
<name>A0A2Z5QVE2_9MICC</name>
<dbReference type="Proteomes" id="UP000250241">
    <property type="component" value="Chromosome"/>
</dbReference>
<dbReference type="KEGG" id="raj:RA11412_0037"/>
<evidence type="ECO:0000313" key="2">
    <source>
        <dbReference type="Proteomes" id="UP000250241"/>
    </source>
</evidence>
<reference evidence="1 2" key="1">
    <citation type="submission" date="2016-10" db="EMBL/GenBank/DDBJ databases">
        <title>Genome sequence of Rothia aeria strain JCM11412.</title>
        <authorList>
            <person name="Nambu T."/>
        </authorList>
    </citation>
    <scope>NUCLEOTIDE SEQUENCE [LARGE SCALE GENOMIC DNA]</scope>
    <source>
        <strain evidence="1 2">JCM 11412</strain>
    </source>
</reference>
<dbReference type="EMBL" id="AP017895">
    <property type="protein sequence ID" value="BAV86336.1"/>
    <property type="molecule type" value="Genomic_DNA"/>
</dbReference>